<feature type="compositionally biased region" description="Basic and acidic residues" evidence="3">
    <location>
        <begin position="151"/>
        <end position="172"/>
    </location>
</feature>
<feature type="compositionally biased region" description="Basic and acidic residues" evidence="3">
    <location>
        <begin position="253"/>
        <end position="262"/>
    </location>
</feature>
<dbReference type="EMBL" id="JAKWBI020000038">
    <property type="protein sequence ID" value="KAJ2905105.1"/>
    <property type="molecule type" value="Genomic_DNA"/>
</dbReference>
<feature type="compositionally biased region" description="Basic and acidic residues" evidence="3">
    <location>
        <begin position="367"/>
        <end position="379"/>
    </location>
</feature>
<feature type="domain" description="HTH La-type RNA-binding" evidence="4">
    <location>
        <begin position="610"/>
        <end position="704"/>
    </location>
</feature>
<feature type="compositionally biased region" description="Low complexity" evidence="3">
    <location>
        <begin position="8"/>
        <end position="30"/>
    </location>
</feature>
<feature type="compositionally biased region" description="Basic residues" evidence="3">
    <location>
        <begin position="492"/>
        <end position="502"/>
    </location>
</feature>
<comment type="caution">
    <text evidence="5">The sequence shown here is derived from an EMBL/GenBank/DDBJ whole genome shotgun (WGS) entry which is preliminary data.</text>
</comment>
<dbReference type="GO" id="GO:0003723">
    <property type="term" value="F:RNA binding"/>
    <property type="evidence" value="ECO:0007669"/>
    <property type="project" value="UniProtKB-UniRule"/>
</dbReference>
<name>A0AAD5RWK4_9PEZI</name>
<feature type="region of interest" description="Disordered" evidence="3">
    <location>
        <begin position="1"/>
        <end position="582"/>
    </location>
</feature>
<evidence type="ECO:0000256" key="3">
    <source>
        <dbReference type="SAM" id="MobiDB-lite"/>
    </source>
</evidence>
<accession>A0AAD5RWK4</accession>
<feature type="compositionally biased region" description="Low complexity" evidence="3">
    <location>
        <begin position="289"/>
        <end position="298"/>
    </location>
</feature>
<feature type="compositionally biased region" description="Basic and acidic residues" evidence="3">
    <location>
        <begin position="311"/>
        <end position="320"/>
    </location>
</feature>
<dbReference type="GO" id="GO:0005829">
    <property type="term" value="C:cytosol"/>
    <property type="evidence" value="ECO:0007669"/>
    <property type="project" value="TreeGrafter"/>
</dbReference>
<evidence type="ECO:0000256" key="2">
    <source>
        <dbReference type="PROSITE-ProRule" id="PRU00332"/>
    </source>
</evidence>
<feature type="compositionally biased region" description="Basic residues" evidence="3">
    <location>
        <begin position="141"/>
        <end position="150"/>
    </location>
</feature>
<dbReference type="SUPFAM" id="SSF46785">
    <property type="entry name" value="Winged helix' DNA-binding domain"/>
    <property type="match status" value="1"/>
</dbReference>
<dbReference type="GO" id="GO:0045727">
    <property type="term" value="P:positive regulation of translation"/>
    <property type="evidence" value="ECO:0007669"/>
    <property type="project" value="TreeGrafter"/>
</dbReference>
<dbReference type="InterPro" id="IPR045180">
    <property type="entry name" value="La_dom_prot"/>
</dbReference>
<feature type="compositionally biased region" description="Basic and acidic residues" evidence="3">
    <location>
        <begin position="62"/>
        <end position="74"/>
    </location>
</feature>
<reference evidence="5" key="1">
    <citation type="submission" date="2022-07" db="EMBL/GenBank/DDBJ databases">
        <title>Draft genome sequence of Zalerion maritima ATCC 34329, a (micro)plastics degrading marine fungus.</title>
        <authorList>
            <person name="Paco A."/>
            <person name="Goncalves M.F.M."/>
            <person name="Rocha-Santos T.A.P."/>
            <person name="Alves A."/>
        </authorList>
    </citation>
    <scope>NUCLEOTIDE SEQUENCE</scope>
    <source>
        <strain evidence="5">ATCC 34329</strain>
    </source>
</reference>
<dbReference type="PANTHER" id="PTHR22792:SF132">
    <property type="entry name" value="LA-RELATED PROTEIN 1"/>
    <property type="match status" value="1"/>
</dbReference>
<evidence type="ECO:0000256" key="1">
    <source>
        <dbReference type="ARBA" id="ARBA00022884"/>
    </source>
</evidence>
<gene>
    <name evidence="5" type="ORF">MKZ38_006351</name>
</gene>
<evidence type="ECO:0000259" key="4">
    <source>
        <dbReference type="PROSITE" id="PS50961"/>
    </source>
</evidence>
<keyword evidence="6" id="KW-1185">Reference proteome</keyword>
<dbReference type="InterPro" id="IPR006630">
    <property type="entry name" value="La_HTH"/>
</dbReference>
<sequence length="829" mass="86850">MATPFSYAQAASKAPTPAEAPASTTSPSQPVGTVSQDTTAAAPPSDPTKSSASSSAGSVRPEAVKAPKATDTEAKQTTGHMLENNIESTAATQPTMEQPKTSGTDVESIIADSRPRSDTQDLSMASSIRSSSAEKTGEGRKARRNRKNRDHAKEGRKDGKADKEGDATKDEVESAPLVELTPAPLPTVNPWKKAPTGFSSTTGANGEVSSVALGEAPVGEAVPSSADSTSASKGGDIVVNGEQGHRGGQRGTRGGEKEEKKPNGPVLPPANDDPTSWPTLPEGEEPKSSKPQPAKPQATEGATPAGKQKKQKWDKLELEHAVYTNPIASRGGRGRGGARGGRDGGRGASAAVNGSGPAAAGSSSARPAHETKPRGREGSSGRAATGGRANNNSPSGSRRVPASEAGPRKQSVASAKDAVESAPAISRTQQSKTKSETSGAEQQHYNINNHTREAGPGTKDPAANARDRENGRGERGRGGYRGRGGHASGAHGHSHSYSHSHSHSQQGYAGHGGYNNSARQGPFSPTGGTAPYTSGHGRGSRGSARGQFGRNGGPPSAVANLNPTPTLGVNGPLPHRVDPIVTGASMPPPYSYANPGPPYSAPPVSSTPQVLNSEGMLIVLTRQVSYWFSKDNLVKDTWLRKHMDDDGFVPFSLIAGFTRVKQLLATDEDLRYAIAGSNVADLWCANDGVERIRCRHNWQDWIFPHLDRFDGGKMKAVEPFMVHSPDYIPPQPVQPWFQGANNNAPYYPAQFPQPEANPSFAHHYNHQQQYPVMNGMVANHYNHGRGLTAEAPEFAPTNEAGPAGINGAWASQNGDGNAMPQHESTSAPL</sequence>
<dbReference type="AlphaFoldDB" id="A0AAD5RWK4"/>
<feature type="compositionally biased region" description="Polar residues" evidence="3">
    <location>
        <begin position="197"/>
        <end position="208"/>
    </location>
</feature>
<dbReference type="Proteomes" id="UP001201980">
    <property type="component" value="Unassembled WGS sequence"/>
</dbReference>
<dbReference type="Gene3D" id="1.10.10.10">
    <property type="entry name" value="Winged helix-like DNA-binding domain superfamily/Winged helix DNA-binding domain"/>
    <property type="match status" value="1"/>
</dbReference>
<dbReference type="PROSITE" id="PS50961">
    <property type="entry name" value="HTH_LA"/>
    <property type="match status" value="1"/>
</dbReference>
<proteinExistence type="predicted"/>
<feature type="compositionally biased region" description="Low complexity" evidence="3">
    <location>
        <begin position="38"/>
        <end position="58"/>
    </location>
</feature>
<evidence type="ECO:0000313" key="6">
    <source>
        <dbReference type="Proteomes" id="UP001201980"/>
    </source>
</evidence>
<dbReference type="GO" id="GO:0010494">
    <property type="term" value="C:cytoplasmic stress granule"/>
    <property type="evidence" value="ECO:0007669"/>
    <property type="project" value="TreeGrafter"/>
</dbReference>
<feature type="compositionally biased region" description="Polar residues" evidence="3">
    <location>
        <begin position="426"/>
        <end position="449"/>
    </location>
</feature>
<feature type="compositionally biased region" description="Low complexity" evidence="3">
    <location>
        <begin position="348"/>
        <end position="365"/>
    </location>
</feature>
<dbReference type="InterPro" id="IPR036390">
    <property type="entry name" value="WH_DNA-bd_sf"/>
</dbReference>
<dbReference type="Pfam" id="PF05383">
    <property type="entry name" value="La"/>
    <property type="match status" value="1"/>
</dbReference>
<dbReference type="InterPro" id="IPR036388">
    <property type="entry name" value="WH-like_DNA-bd_sf"/>
</dbReference>
<dbReference type="SMART" id="SM00715">
    <property type="entry name" value="LA"/>
    <property type="match status" value="1"/>
</dbReference>
<evidence type="ECO:0000313" key="5">
    <source>
        <dbReference type="EMBL" id="KAJ2905105.1"/>
    </source>
</evidence>
<feature type="compositionally biased region" description="Low complexity" evidence="3">
    <location>
        <begin position="380"/>
        <end position="393"/>
    </location>
</feature>
<protein>
    <recommendedName>
        <fullName evidence="4">HTH La-type RNA-binding domain-containing protein</fullName>
    </recommendedName>
</protein>
<dbReference type="PANTHER" id="PTHR22792">
    <property type="entry name" value="LUPUS LA PROTEIN-RELATED"/>
    <property type="match status" value="1"/>
</dbReference>
<feature type="compositionally biased region" description="Polar residues" evidence="3">
    <location>
        <begin position="75"/>
        <end position="105"/>
    </location>
</feature>
<dbReference type="CDD" id="cd07323">
    <property type="entry name" value="LAM"/>
    <property type="match status" value="1"/>
</dbReference>
<keyword evidence="1 2" id="KW-0694">RNA-binding</keyword>
<feature type="compositionally biased region" description="Basic and acidic residues" evidence="3">
    <location>
        <begin position="465"/>
        <end position="477"/>
    </location>
</feature>
<organism evidence="5 6">
    <name type="scientific">Zalerion maritima</name>
    <dbReference type="NCBI Taxonomy" id="339359"/>
    <lineage>
        <taxon>Eukaryota</taxon>
        <taxon>Fungi</taxon>
        <taxon>Dikarya</taxon>
        <taxon>Ascomycota</taxon>
        <taxon>Pezizomycotina</taxon>
        <taxon>Sordariomycetes</taxon>
        <taxon>Lulworthiomycetidae</taxon>
        <taxon>Lulworthiales</taxon>
        <taxon>Lulworthiaceae</taxon>
        <taxon>Zalerion</taxon>
    </lineage>
</organism>
<feature type="region of interest" description="Disordered" evidence="3">
    <location>
        <begin position="797"/>
        <end position="829"/>
    </location>
</feature>